<organism evidence="7 8">
    <name type="scientific">Neiella holothuriorum</name>
    <dbReference type="NCBI Taxonomy" id="2870530"/>
    <lineage>
        <taxon>Bacteria</taxon>
        <taxon>Pseudomonadati</taxon>
        <taxon>Pseudomonadota</taxon>
        <taxon>Gammaproteobacteria</taxon>
        <taxon>Alteromonadales</taxon>
        <taxon>Echinimonadaceae</taxon>
        <taxon>Neiella</taxon>
    </lineage>
</organism>
<dbReference type="PANTHER" id="PTHR30086">
    <property type="entry name" value="ARGININE EXPORTER PROTEIN ARGO"/>
    <property type="match status" value="1"/>
</dbReference>
<evidence type="ECO:0000256" key="6">
    <source>
        <dbReference type="SAM" id="Phobius"/>
    </source>
</evidence>
<keyword evidence="3 6" id="KW-0812">Transmembrane</keyword>
<comment type="subcellular location">
    <subcellularLocation>
        <location evidence="1">Cell membrane</location>
        <topology evidence="1">Multi-pass membrane protein</topology>
    </subcellularLocation>
</comment>
<dbReference type="EMBL" id="JAHZSS010000012">
    <property type="protein sequence ID" value="MBW8191520.1"/>
    <property type="molecule type" value="Genomic_DNA"/>
</dbReference>
<evidence type="ECO:0000256" key="2">
    <source>
        <dbReference type="ARBA" id="ARBA00022475"/>
    </source>
</evidence>
<evidence type="ECO:0000256" key="5">
    <source>
        <dbReference type="ARBA" id="ARBA00023136"/>
    </source>
</evidence>
<dbReference type="PIRSF" id="PIRSF006324">
    <property type="entry name" value="LeuE"/>
    <property type="match status" value="1"/>
</dbReference>
<keyword evidence="8" id="KW-1185">Reference proteome</keyword>
<sequence>MIWSEFIVIAGLHMLAVISPGPDTAIVLNNAIKFGRRAGIYTAAGIACGIIVHVLYSVAGVGYLLHHYPWLQHVMMFLAAAYLGYIGISGLKTKNARGDADFNDPAGQTTNVKPFINGLITNGLNPKATLFFIALFTGVVADTTAISIKFGYGAYLVLATFVWFALLSSIVGHPKLQQRMQNSYKVINLVMSLLLIAISLHIVWSLYSQWH</sequence>
<dbReference type="PANTHER" id="PTHR30086:SF17">
    <property type="entry name" value="LYSE FAMILY TRANSLOCATOR"/>
    <property type="match status" value="1"/>
</dbReference>
<dbReference type="Proteomes" id="UP001166251">
    <property type="component" value="Unassembled WGS sequence"/>
</dbReference>
<keyword evidence="4 6" id="KW-1133">Transmembrane helix</keyword>
<feature type="transmembrane region" description="Helical" evidence="6">
    <location>
        <begin position="6"/>
        <end position="28"/>
    </location>
</feature>
<feature type="transmembrane region" description="Helical" evidence="6">
    <location>
        <begin position="186"/>
        <end position="207"/>
    </location>
</feature>
<reference evidence="7" key="1">
    <citation type="submission" date="2021-07" db="EMBL/GenBank/DDBJ databases">
        <title>Neiella marina sp. nov., isolated from the intestinal content of sea cucumber Apostichopus japonicus.</title>
        <authorList>
            <person name="Bai X."/>
        </authorList>
    </citation>
    <scope>NUCLEOTIDE SEQUENCE</scope>
    <source>
        <strain evidence="7">126</strain>
    </source>
</reference>
<dbReference type="Pfam" id="PF01810">
    <property type="entry name" value="LysE"/>
    <property type="match status" value="1"/>
</dbReference>
<feature type="transmembrane region" description="Helical" evidence="6">
    <location>
        <begin position="70"/>
        <end position="88"/>
    </location>
</feature>
<protein>
    <submittedName>
        <fullName evidence="7">LysE family translocator</fullName>
    </submittedName>
</protein>
<evidence type="ECO:0000313" key="8">
    <source>
        <dbReference type="Proteomes" id="UP001166251"/>
    </source>
</evidence>
<feature type="transmembrane region" description="Helical" evidence="6">
    <location>
        <begin position="154"/>
        <end position="174"/>
    </location>
</feature>
<evidence type="ECO:0000256" key="1">
    <source>
        <dbReference type="ARBA" id="ARBA00004651"/>
    </source>
</evidence>
<name>A0ABS7EGW4_9GAMM</name>
<feature type="transmembrane region" description="Helical" evidence="6">
    <location>
        <begin position="40"/>
        <end position="64"/>
    </location>
</feature>
<gene>
    <name evidence="7" type="ORF">K0504_10770</name>
</gene>
<keyword evidence="2" id="KW-1003">Cell membrane</keyword>
<evidence type="ECO:0000256" key="3">
    <source>
        <dbReference type="ARBA" id="ARBA00022692"/>
    </source>
</evidence>
<comment type="caution">
    <text evidence="7">The sequence shown here is derived from an EMBL/GenBank/DDBJ whole genome shotgun (WGS) entry which is preliminary data.</text>
</comment>
<dbReference type="InterPro" id="IPR001123">
    <property type="entry name" value="LeuE-type"/>
</dbReference>
<proteinExistence type="predicted"/>
<dbReference type="RefSeq" id="WP_220104203.1">
    <property type="nucleotide sequence ID" value="NZ_JAHZSS010000012.1"/>
</dbReference>
<evidence type="ECO:0000313" key="7">
    <source>
        <dbReference type="EMBL" id="MBW8191520.1"/>
    </source>
</evidence>
<keyword evidence="5 6" id="KW-0472">Membrane</keyword>
<accession>A0ABS7EGW4</accession>
<evidence type="ECO:0000256" key="4">
    <source>
        <dbReference type="ARBA" id="ARBA00022989"/>
    </source>
</evidence>